<comment type="caution">
    <text evidence="1">The sequence shown here is derived from an EMBL/GenBank/DDBJ whole genome shotgun (WGS) entry which is preliminary data.</text>
</comment>
<dbReference type="EMBL" id="JACHCB010000018">
    <property type="protein sequence ID" value="MBB6112369.1"/>
    <property type="molecule type" value="Genomic_DNA"/>
</dbReference>
<name>A0ABR6PRF8_9SPHI</name>
<dbReference type="Proteomes" id="UP000541583">
    <property type="component" value="Unassembled WGS sequence"/>
</dbReference>
<reference evidence="1 2" key="1">
    <citation type="submission" date="2020-08" db="EMBL/GenBank/DDBJ databases">
        <title>Genomic Encyclopedia of Type Strains, Phase IV (KMG-V): Genome sequencing to study the core and pangenomes of soil and plant-associated prokaryotes.</title>
        <authorList>
            <person name="Whitman W."/>
        </authorList>
    </citation>
    <scope>NUCLEOTIDE SEQUENCE [LARGE SCALE GENOMIC DNA]</scope>
    <source>
        <strain evidence="1 2">ANJLi2</strain>
    </source>
</reference>
<dbReference type="RefSeq" id="WP_076377773.1">
    <property type="nucleotide sequence ID" value="NZ_FTMG01000018.1"/>
</dbReference>
<organism evidence="1 2">
    <name type="scientific">Mucilaginibacter lappiensis</name>
    <dbReference type="NCBI Taxonomy" id="354630"/>
    <lineage>
        <taxon>Bacteria</taxon>
        <taxon>Pseudomonadati</taxon>
        <taxon>Bacteroidota</taxon>
        <taxon>Sphingobacteriia</taxon>
        <taxon>Sphingobacteriales</taxon>
        <taxon>Sphingobacteriaceae</taxon>
        <taxon>Mucilaginibacter</taxon>
    </lineage>
</organism>
<proteinExistence type="predicted"/>
<accession>A0ABR6PRF8</accession>
<keyword evidence="2" id="KW-1185">Reference proteome</keyword>
<evidence type="ECO:0000313" key="2">
    <source>
        <dbReference type="Proteomes" id="UP000541583"/>
    </source>
</evidence>
<sequence>MKLIEIKDQFVMDVGAPCPLLIADDHNLRLIFYSNDEDQIELRQRDNIYDQGIIELKFIRHNFFSFGPPNDETLNGHPYYELNLGSYSFYELQDSDLIAKISTYGRHHHFYNTRAYEKCHHYILTFKEQLFECVAHGFEVYKHNETTIYHQGLNALNHIYKP</sequence>
<evidence type="ECO:0000313" key="1">
    <source>
        <dbReference type="EMBL" id="MBB6112369.1"/>
    </source>
</evidence>
<gene>
    <name evidence="1" type="ORF">HDF23_005144</name>
</gene>
<protein>
    <submittedName>
        <fullName evidence="1">Uncharacterized protein</fullName>
    </submittedName>
</protein>